<protein>
    <submittedName>
        <fullName evidence="2">Phosphotransferase</fullName>
    </submittedName>
</protein>
<dbReference type="Proteomes" id="UP001595901">
    <property type="component" value="Unassembled WGS sequence"/>
</dbReference>
<organism evidence="2 3">
    <name type="scientific">Streptococcus dentapri</name>
    <dbReference type="NCBI Taxonomy" id="573564"/>
    <lineage>
        <taxon>Bacteria</taxon>
        <taxon>Bacillati</taxon>
        <taxon>Bacillota</taxon>
        <taxon>Bacilli</taxon>
        <taxon>Lactobacillales</taxon>
        <taxon>Streptococcaceae</taxon>
        <taxon>Streptococcus</taxon>
    </lineage>
</organism>
<evidence type="ECO:0000259" key="1">
    <source>
        <dbReference type="Pfam" id="PF01636"/>
    </source>
</evidence>
<reference evidence="3" key="1">
    <citation type="journal article" date="2019" name="Int. J. Syst. Evol. Microbiol.">
        <title>The Global Catalogue of Microorganisms (GCM) 10K type strain sequencing project: providing services to taxonomists for standard genome sequencing and annotation.</title>
        <authorList>
            <consortium name="The Broad Institute Genomics Platform"/>
            <consortium name="The Broad Institute Genome Sequencing Center for Infectious Disease"/>
            <person name="Wu L."/>
            <person name="Ma J."/>
        </authorList>
    </citation>
    <scope>NUCLEOTIDE SEQUENCE [LARGE SCALE GENOMIC DNA]</scope>
    <source>
        <strain evidence="3">CCUG 58728</strain>
    </source>
</reference>
<dbReference type="Gene3D" id="3.90.1200.10">
    <property type="match status" value="1"/>
</dbReference>
<dbReference type="InterPro" id="IPR011009">
    <property type="entry name" value="Kinase-like_dom_sf"/>
</dbReference>
<dbReference type="InterPro" id="IPR002575">
    <property type="entry name" value="Aminoglycoside_PTrfase"/>
</dbReference>
<dbReference type="EMBL" id="JBHSAC010000008">
    <property type="protein sequence ID" value="MFC3931353.1"/>
    <property type="molecule type" value="Genomic_DNA"/>
</dbReference>
<sequence>MNNNFGQGRNIVTKEVNDNNVWFLKKTLSGEQSDRLRRFENLLKWEQIVEALNFSDSPKIVKYNKDDSTIIYEYIKDSKSLQDEISNDRQNELDLITKATKILTKLHQIDYLKYDFKLRYQEGLGKNYLDILKFMDIRNYCYCTGAELEAFSLLQKDLEFLKIVTEIRGTYQPNRLCIVHGDMRLDQFLVDSRNKLWIIDFEEIKIGDIYEDIANLLASILFDCLLKIFSSSELGNDGDINEEIQRLGKLYLPDVKIKLSKIIEIYNNNLEVNINILDLHFYIGLFIIERIISRAKLSFRLSSIDKALMGIGRGIVVNPNILKEFV</sequence>
<proteinExistence type="predicted"/>
<evidence type="ECO:0000313" key="2">
    <source>
        <dbReference type="EMBL" id="MFC3931353.1"/>
    </source>
</evidence>
<keyword evidence="3" id="KW-1185">Reference proteome</keyword>
<name>A0ABV8CYL6_9STRE</name>
<feature type="domain" description="Aminoglycoside phosphotransferase" evidence="1">
    <location>
        <begin position="20"/>
        <end position="219"/>
    </location>
</feature>
<dbReference type="Pfam" id="PF01636">
    <property type="entry name" value="APH"/>
    <property type="match status" value="1"/>
</dbReference>
<comment type="caution">
    <text evidence="2">The sequence shown here is derived from an EMBL/GenBank/DDBJ whole genome shotgun (WGS) entry which is preliminary data.</text>
</comment>
<dbReference type="SUPFAM" id="SSF56112">
    <property type="entry name" value="Protein kinase-like (PK-like)"/>
    <property type="match status" value="1"/>
</dbReference>
<gene>
    <name evidence="2" type="ORF">ACFOSE_00850</name>
</gene>
<evidence type="ECO:0000313" key="3">
    <source>
        <dbReference type="Proteomes" id="UP001595901"/>
    </source>
</evidence>
<accession>A0ABV8CYL6</accession>